<comment type="caution">
    <text evidence="1">The sequence shown here is derived from an EMBL/GenBank/DDBJ whole genome shotgun (WGS) entry which is preliminary data.</text>
</comment>
<protein>
    <submittedName>
        <fullName evidence="1">Uncharacterized protein</fullName>
    </submittedName>
</protein>
<reference evidence="1 2" key="1">
    <citation type="journal article" date="2023" name="G3 (Bethesda)">
        <title>A chromosome-length genome assembly and annotation of blackberry (Rubus argutus, cv. 'Hillquist').</title>
        <authorList>
            <person name="Bruna T."/>
            <person name="Aryal R."/>
            <person name="Dudchenko O."/>
            <person name="Sargent D.J."/>
            <person name="Mead D."/>
            <person name="Buti M."/>
            <person name="Cavallini A."/>
            <person name="Hytonen T."/>
            <person name="Andres J."/>
            <person name="Pham M."/>
            <person name="Weisz D."/>
            <person name="Mascagni F."/>
            <person name="Usai G."/>
            <person name="Natali L."/>
            <person name="Bassil N."/>
            <person name="Fernandez G.E."/>
            <person name="Lomsadze A."/>
            <person name="Armour M."/>
            <person name="Olukolu B."/>
            <person name="Poorten T."/>
            <person name="Britton C."/>
            <person name="Davik J."/>
            <person name="Ashrafi H."/>
            <person name="Aiden E.L."/>
            <person name="Borodovsky M."/>
            <person name="Worthington M."/>
        </authorList>
    </citation>
    <scope>NUCLEOTIDE SEQUENCE [LARGE SCALE GENOMIC DNA]</scope>
    <source>
        <strain evidence="1">PI 553951</strain>
    </source>
</reference>
<dbReference type="EMBL" id="JBEDUW010000007">
    <property type="protein sequence ID" value="KAK9912009.1"/>
    <property type="molecule type" value="Genomic_DNA"/>
</dbReference>
<gene>
    <name evidence="1" type="ORF">M0R45_035883</name>
</gene>
<dbReference type="Proteomes" id="UP001457282">
    <property type="component" value="Unassembled WGS sequence"/>
</dbReference>
<keyword evidence="2" id="KW-1185">Reference proteome</keyword>
<evidence type="ECO:0000313" key="2">
    <source>
        <dbReference type="Proteomes" id="UP001457282"/>
    </source>
</evidence>
<name>A0AAW1VUE8_RUBAR</name>
<accession>A0AAW1VUE8</accession>
<dbReference type="AlphaFoldDB" id="A0AAW1VUE8"/>
<sequence length="85" mass="9060">MKEAPGWSRRWTSVAATYEARRGLGLLPASTTERGREQISGGLVGLSSSALELIDSEETGDGESRMSTAGRRGLGYLVNRSCADL</sequence>
<proteinExistence type="predicted"/>
<evidence type="ECO:0000313" key="1">
    <source>
        <dbReference type="EMBL" id="KAK9912009.1"/>
    </source>
</evidence>
<organism evidence="1 2">
    <name type="scientific">Rubus argutus</name>
    <name type="common">Southern blackberry</name>
    <dbReference type="NCBI Taxonomy" id="59490"/>
    <lineage>
        <taxon>Eukaryota</taxon>
        <taxon>Viridiplantae</taxon>
        <taxon>Streptophyta</taxon>
        <taxon>Embryophyta</taxon>
        <taxon>Tracheophyta</taxon>
        <taxon>Spermatophyta</taxon>
        <taxon>Magnoliopsida</taxon>
        <taxon>eudicotyledons</taxon>
        <taxon>Gunneridae</taxon>
        <taxon>Pentapetalae</taxon>
        <taxon>rosids</taxon>
        <taxon>fabids</taxon>
        <taxon>Rosales</taxon>
        <taxon>Rosaceae</taxon>
        <taxon>Rosoideae</taxon>
        <taxon>Rosoideae incertae sedis</taxon>
        <taxon>Rubus</taxon>
    </lineage>
</organism>